<evidence type="ECO:0000313" key="2">
    <source>
        <dbReference type="WBParaSite" id="ES5_v2.g14481.t1"/>
    </source>
</evidence>
<proteinExistence type="predicted"/>
<dbReference type="WBParaSite" id="ES5_v2.g14481.t1">
    <property type="protein sequence ID" value="ES5_v2.g14481.t1"/>
    <property type="gene ID" value="ES5_v2.g14481"/>
</dbReference>
<evidence type="ECO:0000313" key="1">
    <source>
        <dbReference type="Proteomes" id="UP000887579"/>
    </source>
</evidence>
<accession>A0AC34FBB0</accession>
<dbReference type="Proteomes" id="UP000887579">
    <property type="component" value="Unplaced"/>
</dbReference>
<name>A0AC34FBB0_9BILA</name>
<sequence>MKKSTTKIDQENQQQPTQPENTAPDLLSIAATQGGKDGTQDDAGSNVSIRLSSGNQSRQRSRSAVDNINPSPNSNNANAKENVGGKTVKRVKSVENAAGGGGKMKVKKPEKQVVEDPLKAMLKEFNQPRKKTYGRRGAPLLQPNTRIGTKYTIIQMFAGGGFGQVYRAVDEDRQITVAVKVEPKTHDPGRIILEQSVLSQLKGTPNAPTLVTFFKMDVKPSNFCIGFSGAQKRIVYLVDFGLSRQFRDKKGRLRKKRRVAAFRGTLKYVSVNVHAKKEQGPVDDFISLFYTGFELSEGFLPWRTQKDVLMVEQMKRNFKFEEHKK</sequence>
<organism evidence="1 2">
    <name type="scientific">Panagrolaimus sp. ES5</name>
    <dbReference type="NCBI Taxonomy" id="591445"/>
    <lineage>
        <taxon>Eukaryota</taxon>
        <taxon>Metazoa</taxon>
        <taxon>Ecdysozoa</taxon>
        <taxon>Nematoda</taxon>
        <taxon>Chromadorea</taxon>
        <taxon>Rhabditida</taxon>
        <taxon>Tylenchina</taxon>
        <taxon>Panagrolaimomorpha</taxon>
        <taxon>Panagrolaimoidea</taxon>
        <taxon>Panagrolaimidae</taxon>
        <taxon>Panagrolaimus</taxon>
    </lineage>
</organism>
<protein>
    <submittedName>
        <fullName evidence="2">Protein kinase domain-containing protein</fullName>
    </submittedName>
</protein>
<reference evidence="2" key="1">
    <citation type="submission" date="2022-11" db="UniProtKB">
        <authorList>
            <consortium name="WormBaseParasite"/>
        </authorList>
    </citation>
    <scope>IDENTIFICATION</scope>
</reference>